<dbReference type="AlphaFoldDB" id="A0A939G8G4"/>
<sequence>MNVYADLIDLIAPGVTPEQIIDFKPLTEAQDRLSELLFKNRTTRLNAEEERELDRFRDMEHIIRIAKVRARKYVEKR</sequence>
<proteinExistence type="predicted"/>
<accession>A0A939G8G4</accession>
<dbReference type="Proteomes" id="UP000664795">
    <property type="component" value="Unassembled WGS sequence"/>
</dbReference>
<reference evidence="1 2" key="1">
    <citation type="submission" date="2021-03" db="EMBL/GenBank/DDBJ databases">
        <title>Fibrella sp. HMF5036 genome sequencing and assembly.</title>
        <authorList>
            <person name="Kang H."/>
            <person name="Kim H."/>
            <person name="Bae S."/>
            <person name="Joh K."/>
        </authorList>
    </citation>
    <scope>NUCLEOTIDE SEQUENCE [LARGE SCALE GENOMIC DNA]</scope>
    <source>
        <strain evidence="1 2">HMF5036</strain>
    </source>
</reference>
<keyword evidence="2" id="KW-1185">Reference proteome</keyword>
<name>A0A939G8G4_9BACT</name>
<dbReference type="EMBL" id="JAFMYU010000027">
    <property type="protein sequence ID" value="MBO0934144.1"/>
    <property type="molecule type" value="Genomic_DNA"/>
</dbReference>
<protein>
    <submittedName>
        <fullName evidence="1">Uncharacterized protein</fullName>
    </submittedName>
</protein>
<evidence type="ECO:0000313" key="1">
    <source>
        <dbReference type="EMBL" id="MBO0934144.1"/>
    </source>
</evidence>
<gene>
    <name evidence="1" type="ORF">J2I48_24265</name>
</gene>
<comment type="caution">
    <text evidence="1">The sequence shown here is derived from an EMBL/GenBank/DDBJ whole genome shotgun (WGS) entry which is preliminary data.</text>
</comment>
<dbReference type="RefSeq" id="WP_207338105.1">
    <property type="nucleotide sequence ID" value="NZ_JAFMYU010000027.1"/>
</dbReference>
<evidence type="ECO:0000313" key="2">
    <source>
        <dbReference type="Proteomes" id="UP000664795"/>
    </source>
</evidence>
<organism evidence="1 2">
    <name type="scientific">Fibrella aquatilis</name>
    <dbReference type="NCBI Taxonomy" id="2817059"/>
    <lineage>
        <taxon>Bacteria</taxon>
        <taxon>Pseudomonadati</taxon>
        <taxon>Bacteroidota</taxon>
        <taxon>Cytophagia</taxon>
        <taxon>Cytophagales</taxon>
        <taxon>Spirosomataceae</taxon>
        <taxon>Fibrella</taxon>
    </lineage>
</organism>